<organism evidence="3 4">
    <name type="scientific">Coemansia spiralis</name>
    <dbReference type="NCBI Taxonomy" id="417178"/>
    <lineage>
        <taxon>Eukaryota</taxon>
        <taxon>Fungi</taxon>
        <taxon>Fungi incertae sedis</taxon>
        <taxon>Zoopagomycota</taxon>
        <taxon>Kickxellomycotina</taxon>
        <taxon>Kickxellomycetes</taxon>
        <taxon>Kickxellales</taxon>
        <taxon>Kickxellaceae</taxon>
        <taxon>Coemansia</taxon>
    </lineage>
</organism>
<sequence>MDRQEPDPLQQARPDTPTAGKPSKLVPEISVFPGEHDALVRSASQDSMSSNIPSYMHTPAEPYEDHGTLSTLAGPRSLLATAVLNSQATGSGVQEASLDAAVTSLQSIISGAVMEPGSVWYLVSHQWYSSWQESATGIIPTGVGPIDNSPVADDDGELLPGLKLGVELEAVPEAAWLKMVEMYGLRGQNMAIRRVVVTQDEYNTDDGCATGPVLDIYPPSV</sequence>
<protein>
    <recommendedName>
        <fullName evidence="2">DUSP domain-containing protein</fullName>
    </recommendedName>
</protein>
<reference evidence="3" key="1">
    <citation type="submission" date="2022-07" db="EMBL/GenBank/DDBJ databases">
        <title>Phylogenomic reconstructions and comparative analyses of Kickxellomycotina fungi.</title>
        <authorList>
            <person name="Reynolds N.K."/>
            <person name="Stajich J.E."/>
            <person name="Barry K."/>
            <person name="Grigoriev I.V."/>
            <person name="Crous P."/>
            <person name="Smith M.E."/>
        </authorList>
    </citation>
    <scope>NUCLEOTIDE SEQUENCE</scope>
    <source>
        <strain evidence="3">CBS 109367</strain>
    </source>
</reference>
<gene>
    <name evidence="3" type="ORF">IWW39_006297</name>
</gene>
<dbReference type="EMBL" id="JANBTX010000605">
    <property type="protein sequence ID" value="KAJ2681584.1"/>
    <property type="molecule type" value="Genomic_DNA"/>
</dbReference>
<name>A0A9W8L1K8_9FUNG</name>
<accession>A0A9W8L1K8</accession>
<keyword evidence="4" id="KW-1185">Reference proteome</keyword>
<dbReference type="Proteomes" id="UP001151516">
    <property type="component" value="Unassembled WGS sequence"/>
</dbReference>
<evidence type="ECO:0000259" key="2">
    <source>
        <dbReference type="PROSITE" id="PS51283"/>
    </source>
</evidence>
<evidence type="ECO:0000313" key="4">
    <source>
        <dbReference type="Proteomes" id="UP001151516"/>
    </source>
</evidence>
<dbReference type="OrthoDB" id="292964at2759"/>
<dbReference type="Gene3D" id="3.30.2230.10">
    <property type="entry name" value="DUSP-like"/>
    <property type="match status" value="1"/>
</dbReference>
<dbReference type="InterPro" id="IPR006615">
    <property type="entry name" value="Pept_C19_DUSP"/>
</dbReference>
<dbReference type="PROSITE" id="PS51283">
    <property type="entry name" value="DUSP"/>
    <property type="match status" value="1"/>
</dbReference>
<dbReference type="InterPro" id="IPR035927">
    <property type="entry name" value="DUSP-like_sf"/>
</dbReference>
<evidence type="ECO:0000256" key="1">
    <source>
        <dbReference type="SAM" id="MobiDB-lite"/>
    </source>
</evidence>
<proteinExistence type="predicted"/>
<feature type="non-terminal residue" evidence="3">
    <location>
        <position position="221"/>
    </location>
</feature>
<feature type="domain" description="DUSP" evidence="2">
    <location>
        <begin position="96"/>
        <end position="196"/>
    </location>
</feature>
<feature type="region of interest" description="Disordered" evidence="1">
    <location>
        <begin position="1"/>
        <end position="26"/>
    </location>
</feature>
<dbReference type="SUPFAM" id="SSF143791">
    <property type="entry name" value="DUSP-like"/>
    <property type="match status" value="1"/>
</dbReference>
<dbReference type="AlphaFoldDB" id="A0A9W8L1K8"/>
<evidence type="ECO:0000313" key="3">
    <source>
        <dbReference type="EMBL" id="KAJ2681584.1"/>
    </source>
</evidence>
<dbReference type="Pfam" id="PF06337">
    <property type="entry name" value="DUSP"/>
    <property type="match status" value="1"/>
</dbReference>
<comment type="caution">
    <text evidence="3">The sequence shown here is derived from an EMBL/GenBank/DDBJ whole genome shotgun (WGS) entry which is preliminary data.</text>
</comment>
<dbReference type="GO" id="GO:0004843">
    <property type="term" value="F:cysteine-type deubiquitinase activity"/>
    <property type="evidence" value="ECO:0007669"/>
    <property type="project" value="InterPro"/>
</dbReference>
<dbReference type="SMART" id="SM00695">
    <property type="entry name" value="DUSP"/>
    <property type="match status" value="1"/>
</dbReference>